<dbReference type="Proteomes" id="UP000005237">
    <property type="component" value="Unassembled WGS sequence"/>
</dbReference>
<protein>
    <submittedName>
        <fullName evidence="1">Uncharacterized protein</fullName>
    </submittedName>
</protein>
<sequence>MAKTSSERPRSLLTSLKSNYRPEVIYKLGDYHSMRRIIDSVRNRENTDRKDVDLGKGVTGQYRLTNNGDQFLMTEITVNNKPLIMFASYRNLQLLSSSNIILVDGTFDVVPNGFTQLYTIHGYVSEMKPN</sequence>
<name>A0A8R1IFP7_CAEJA</name>
<evidence type="ECO:0000313" key="1">
    <source>
        <dbReference type="EnsemblMetazoa" id="CJA35206.1"/>
    </source>
</evidence>
<keyword evidence="2" id="KW-1185">Reference proteome</keyword>
<accession>A0A8R1IFP7</accession>
<organism evidence="1 2">
    <name type="scientific">Caenorhabditis japonica</name>
    <dbReference type="NCBI Taxonomy" id="281687"/>
    <lineage>
        <taxon>Eukaryota</taxon>
        <taxon>Metazoa</taxon>
        <taxon>Ecdysozoa</taxon>
        <taxon>Nematoda</taxon>
        <taxon>Chromadorea</taxon>
        <taxon>Rhabditida</taxon>
        <taxon>Rhabditina</taxon>
        <taxon>Rhabditomorpha</taxon>
        <taxon>Rhabditoidea</taxon>
        <taxon>Rhabditidae</taxon>
        <taxon>Peloderinae</taxon>
        <taxon>Caenorhabditis</taxon>
    </lineage>
</organism>
<reference evidence="2" key="1">
    <citation type="submission" date="2010-08" db="EMBL/GenBank/DDBJ databases">
        <authorList>
            <consortium name="Caenorhabditis japonica Sequencing Consortium"/>
            <person name="Wilson R.K."/>
        </authorList>
    </citation>
    <scope>NUCLEOTIDE SEQUENCE [LARGE SCALE GENOMIC DNA]</scope>
    <source>
        <strain evidence="2">DF5081</strain>
    </source>
</reference>
<evidence type="ECO:0000313" key="2">
    <source>
        <dbReference type="Proteomes" id="UP000005237"/>
    </source>
</evidence>
<dbReference type="EnsemblMetazoa" id="CJA35206.1">
    <property type="protein sequence ID" value="CJA35206.1"/>
    <property type="gene ID" value="WBGene00211053"/>
</dbReference>
<reference evidence="1" key="2">
    <citation type="submission" date="2022-06" db="UniProtKB">
        <authorList>
            <consortium name="EnsemblMetazoa"/>
        </authorList>
    </citation>
    <scope>IDENTIFICATION</scope>
    <source>
        <strain evidence="1">DF5081</strain>
    </source>
</reference>
<proteinExistence type="predicted"/>
<dbReference type="AlphaFoldDB" id="A0A8R1IFP7"/>